<organism evidence="1 2">
    <name type="scientific">Brachionus plicatilis</name>
    <name type="common">Marine rotifer</name>
    <name type="synonym">Brachionus muelleri</name>
    <dbReference type="NCBI Taxonomy" id="10195"/>
    <lineage>
        <taxon>Eukaryota</taxon>
        <taxon>Metazoa</taxon>
        <taxon>Spiralia</taxon>
        <taxon>Gnathifera</taxon>
        <taxon>Rotifera</taxon>
        <taxon>Eurotatoria</taxon>
        <taxon>Monogononta</taxon>
        <taxon>Pseudotrocha</taxon>
        <taxon>Ploima</taxon>
        <taxon>Brachionidae</taxon>
        <taxon>Brachionus</taxon>
    </lineage>
</organism>
<reference evidence="1 2" key="1">
    <citation type="journal article" date="2018" name="Sci. Rep.">
        <title>Genomic signatures of local adaptation to the degree of environmental predictability in rotifers.</title>
        <authorList>
            <person name="Franch-Gras L."/>
            <person name="Hahn C."/>
            <person name="Garcia-Roger E.M."/>
            <person name="Carmona M.J."/>
            <person name="Serra M."/>
            <person name="Gomez A."/>
        </authorList>
    </citation>
    <scope>NUCLEOTIDE SEQUENCE [LARGE SCALE GENOMIC DNA]</scope>
    <source>
        <strain evidence="1">HYR1</strain>
    </source>
</reference>
<comment type="caution">
    <text evidence="1">The sequence shown here is derived from an EMBL/GenBank/DDBJ whole genome shotgun (WGS) entry which is preliminary data.</text>
</comment>
<gene>
    <name evidence="1" type="ORF">BpHYR1_019946</name>
</gene>
<dbReference type="Proteomes" id="UP000276133">
    <property type="component" value="Unassembled WGS sequence"/>
</dbReference>
<name>A0A3M7S628_BRAPC</name>
<proteinExistence type="predicted"/>
<sequence length="134" mass="14851">MSSQEHESQDVSLMIYVYVSISKRLTSELVKSIISRSRSSINAVEDLGLQSIKLNVLIEESCPKVNLSDSLSNELIVKELTEHIMRMSRNQNGGGEPVPTTELEEIQIQTNMAQNEVGLFCSGTKLSSHRSPSN</sequence>
<evidence type="ECO:0000313" key="1">
    <source>
        <dbReference type="EMBL" id="RNA31095.1"/>
    </source>
</evidence>
<protein>
    <submittedName>
        <fullName evidence="1">Uncharacterized protein</fullName>
    </submittedName>
</protein>
<accession>A0A3M7S628</accession>
<dbReference type="AlphaFoldDB" id="A0A3M7S628"/>
<keyword evidence="2" id="KW-1185">Reference proteome</keyword>
<dbReference type="EMBL" id="REGN01001987">
    <property type="protein sequence ID" value="RNA31095.1"/>
    <property type="molecule type" value="Genomic_DNA"/>
</dbReference>
<evidence type="ECO:0000313" key="2">
    <source>
        <dbReference type="Proteomes" id="UP000276133"/>
    </source>
</evidence>